<keyword evidence="1" id="KW-0479">Metal-binding</keyword>
<gene>
    <name evidence="4" type="ORF">QUV96_05820</name>
</gene>
<dbReference type="InterPro" id="IPR029052">
    <property type="entry name" value="Metallo-depent_PP-like"/>
</dbReference>
<evidence type="ECO:0000256" key="1">
    <source>
        <dbReference type="ARBA" id="ARBA00022723"/>
    </source>
</evidence>
<dbReference type="InterPro" id="IPR051158">
    <property type="entry name" value="Metallophosphoesterase_sf"/>
</dbReference>
<keyword evidence="2" id="KW-0378">Hydrolase</keyword>
<dbReference type="EMBL" id="JAUDCG010000020">
    <property type="protein sequence ID" value="MDM8157156.1"/>
    <property type="molecule type" value="Genomic_DNA"/>
</dbReference>
<accession>A0ABT7UBZ2</accession>
<organism evidence="4 5">
    <name type="scientific">Amedibacillus dolichus</name>
    <dbReference type="NCBI Taxonomy" id="31971"/>
    <lineage>
        <taxon>Bacteria</taxon>
        <taxon>Bacillati</taxon>
        <taxon>Bacillota</taxon>
        <taxon>Erysipelotrichia</taxon>
        <taxon>Erysipelotrichales</taxon>
        <taxon>Erysipelotrichaceae</taxon>
        <taxon>Amedibacillus</taxon>
    </lineage>
</organism>
<proteinExistence type="predicted"/>
<evidence type="ECO:0000256" key="2">
    <source>
        <dbReference type="ARBA" id="ARBA00022801"/>
    </source>
</evidence>
<reference evidence="4 5" key="1">
    <citation type="submission" date="2023-06" db="EMBL/GenBank/DDBJ databases">
        <title>Identification and characterization of horizontal gene transfer across gut microbiota members of farm animals based on homology search.</title>
        <authorList>
            <person name="Schwarzerova J."/>
            <person name="Nykrynova M."/>
            <person name="Jureckova K."/>
            <person name="Cejkova D."/>
            <person name="Rychlik I."/>
        </authorList>
    </citation>
    <scope>NUCLEOTIDE SEQUENCE [LARGE SCALE GENOMIC DNA]</scope>
    <source>
        <strain evidence="4 5">ET39</strain>
    </source>
</reference>
<protein>
    <submittedName>
        <fullName evidence="4">Metallophosphoesterase</fullName>
    </submittedName>
</protein>
<evidence type="ECO:0000256" key="3">
    <source>
        <dbReference type="SAM" id="Phobius"/>
    </source>
</evidence>
<keyword evidence="3" id="KW-0812">Transmembrane</keyword>
<dbReference type="PANTHER" id="PTHR31302">
    <property type="entry name" value="TRANSMEMBRANE PROTEIN WITH METALLOPHOSPHOESTERASE DOMAIN-RELATED"/>
    <property type="match status" value="1"/>
</dbReference>
<dbReference type="RefSeq" id="WP_289607619.1">
    <property type="nucleotide sequence ID" value="NZ_JAUDCG010000020.1"/>
</dbReference>
<dbReference type="SUPFAM" id="SSF56300">
    <property type="entry name" value="Metallo-dependent phosphatases"/>
    <property type="match status" value="1"/>
</dbReference>
<dbReference type="Proteomes" id="UP001529340">
    <property type="component" value="Unassembled WGS sequence"/>
</dbReference>
<feature type="transmembrane region" description="Helical" evidence="3">
    <location>
        <begin position="12"/>
        <end position="31"/>
    </location>
</feature>
<reference evidence="4 5" key="3">
    <citation type="submission" date="2023-06" db="EMBL/GenBank/DDBJ databases">
        <authorList>
            <person name="Zeman M."/>
            <person name="Kubasova T."/>
            <person name="Jahodarova E."/>
            <person name="Nykrynova M."/>
            <person name="Rychlik I."/>
        </authorList>
    </citation>
    <scope>NUCLEOTIDE SEQUENCE [LARGE SCALE GENOMIC DNA]</scope>
    <source>
        <strain evidence="4 5">ET39</strain>
    </source>
</reference>
<reference evidence="5" key="2">
    <citation type="submission" date="2023-06" db="EMBL/GenBank/DDBJ databases">
        <title>Identification and characterization of horizontal gene transfer across gut microbiota members of farm animals based on homology search.</title>
        <authorList>
            <person name="Zeman M."/>
            <person name="Kubasova T."/>
            <person name="Jahodarova E."/>
            <person name="Nykrynova M."/>
            <person name="Rychlik I."/>
        </authorList>
    </citation>
    <scope>NUCLEOTIDE SEQUENCE [LARGE SCALE GENOMIC DNA]</scope>
    <source>
        <strain evidence="5">ET39</strain>
    </source>
</reference>
<sequence length="286" mass="31185">MVRKLLKIVSVLFIIAVIVMLTIYYALFVAVSHTGVRYETLASAKIPEAMNDVKIAYFTDLEYGFSIDEQRLRDIVDTINHNAPDVVIFGGDLFDDAAAASEEDRAIVIELFKNIDAPLGKFAVLGERDCASEETRTQISDLLGEADFEILNNRSLHIRNGTNSGIVLIGVEPLLGGTPDVTTATSQISDEEYNILVTHCPDLFAQDGIPYTSISLGIAGHSHGAQINLPLLGPYQSSEGAMQYPLGKYQINTMELQVSSGVGTTGVNARLFSSSEIVLYRLQHTE</sequence>
<keyword evidence="3" id="KW-0472">Membrane</keyword>
<keyword evidence="5" id="KW-1185">Reference proteome</keyword>
<dbReference type="PANTHER" id="PTHR31302:SF31">
    <property type="entry name" value="PHOSPHODIESTERASE YAEI"/>
    <property type="match status" value="1"/>
</dbReference>
<keyword evidence="3" id="KW-1133">Transmembrane helix</keyword>
<name>A0ABT7UBZ2_9FIRM</name>
<evidence type="ECO:0000313" key="5">
    <source>
        <dbReference type="Proteomes" id="UP001529340"/>
    </source>
</evidence>
<evidence type="ECO:0000313" key="4">
    <source>
        <dbReference type="EMBL" id="MDM8157156.1"/>
    </source>
</evidence>
<comment type="caution">
    <text evidence="4">The sequence shown here is derived from an EMBL/GenBank/DDBJ whole genome shotgun (WGS) entry which is preliminary data.</text>
</comment>
<dbReference type="Gene3D" id="3.60.21.10">
    <property type="match status" value="1"/>
</dbReference>